<dbReference type="PANTHER" id="PTHR46499:SF1">
    <property type="entry name" value="QUEUINE TRNA-RIBOSYLTRANSFERASE"/>
    <property type="match status" value="1"/>
</dbReference>
<dbReference type="RefSeq" id="WP_056967796.1">
    <property type="nucleotide sequence ID" value="NZ_AZEQ01000004.1"/>
</dbReference>
<evidence type="ECO:0000259" key="3">
    <source>
        <dbReference type="Pfam" id="PF01702"/>
    </source>
</evidence>
<gene>
    <name evidence="4" type="ORF">FC47_GL001526</name>
</gene>
<evidence type="ECO:0000256" key="2">
    <source>
        <dbReference type="ARBA" id="ARBA00022785"/>
    </source>
</evidence>
<dbReference type="GO" id="GO:0005737">
    <property type="term" value="C:cytoplasm"/>
    <property type="evidence" value="ECO:0007669"/>
    <property type="project" value="TreeGrafter"/>
</dbReference>
<dbReference type="GO" id="GO:0008616">
    <property type="term" value="P:tRNA queuosine(34) biosynthetic process"/>
    <property type="evidence" value="ECO:0007669"/>
    <property type="project" value="UniProtKB-KW"/>
</dbReference>
<accession>A0A0R1P1U2</accession>
<dbReference type="InterPro" id="IPR036511">
    <property type="entry name" value="TGT-like_sf"/>
</dbReference>
<proteinExistence type="predicted"/>
<evidence type="ECO:0000313" key="5">
    <source>
        <dbReference type="Proteomes" id="UP000050901"/>
    </source>
</evidence>
<dbReference type="PATRIC" id="fig|1423771.3.peg.1551"/>
<comment type="caution">
    <text evidence="4">The sequence shown here is derived from an EMBL/GenBank/DDBJ whole genome shotgun (WGS) entry which is preliminary data.</text>
</comment>
<organism evidence="4 5">
    <name type="scientific">Limosilactobacillus mucosae DSM 13345</name>
    <dbReference type="NCBI Taxonomy" id="1423771"/>
    <lineage>
        <taxon>Bacteria</taxon>
        <taxon>Bacillati</taxon>
        <taxon>Bacillota</taxon>
        <taxon>Bacilli</taxon>
        <taxon>Lactobacillales</taxon>
        <taxon>Lactobacillaceae</taxon>
        <taxon>Limosilactobacillus</taxon>
    </lineage>
</organism>
<reference evidence="4 5" key="1">
    <citation type="journal article" date="2015" name="Genome Announc.">
        <title>Expanding the biotechnology potential of lactobacilli through comparative genomics of 213 strains and associated genera.</title>
        <authorList>
            <person name="Sun Z."/>
            <person name="Harris H.M."/>
            <person name="McCann A."/>
            <person name="Guo C."/>
            <person name="Argimon S."/>
            <person name="Zhang W."/>
            <person name="Yang X."/>
            <person name="Jeffery I.B."/>
            <person name="Cooney J.C."/>
            <person name="Kagawa T.F."/>
            <person name="Liu W."/>
            <person name="Song Y."/>
            <person name="Salvetti E."/>
            <person name="Wrobel A."/>
            <person name="Rasinkangas P."/>
            <person name="Parkhill J."/>
            <person name="Rea M.C."/>
            <person name="O'Sullivan O."/>
            <person name="Ritari J."/>
            <person name="Douillard F.P."/>
            <person name="Paul Ross R."/>
            <person name="Yang R."/>
            <person name="Briner A.E."/>
            <person name="Felis G.E."/>
            <person name="de Vos W.M."/>
            <person name="Barrangou R."/>
            <person name="Klaenhammer T.R."/>
            <person name="Caufield P.W."/>
            <person name="Cui Y."/>
            <person name="Zhang H."/>
            <person name="O'Toole P.W."/>
        </authorList>
    </citation>
    <scope>NUCLEOTIDE SEQUENCE [LARGE SCALE GENOMIC DNA]</scope>
    <source>
        <strain evidence="4 5">DSM 13345</strain>
    </source>
</reference>
<dbReference type="AlphaFoldDB" id="A0A0R1P1U2"/>
<dbReference type="Gene3D" id="3.20.20.105">
    <property type="entry name" value="Queuine tRNA-ribosyltransferase-like"/>
    <property type="match status" value="1"/>
</dbReference>
<dbReference type="Pfam" id="PF01702">
    <property type="entry name" value="TGT"/>
    <property type="match status" value="1"/>
</dbReference>
<dbReference type="Proteomes" id="UP000050901">
    <property type="component" value="Unassembled WGS sequence"/>
</dbReference>
<name>A0A0R1P1U2_LIMMU</name>
<dbReference type="EMBL" id="AZEQ01000004">
    <property type="protein sequence ID" value="KRL26535.1"/>
    <property type="molecule type" value="Genomic_DNA"/>
</dbReference>
<dbReference type="PANTHER" id="PTHR46499">
    <property type="entry name" value="QUEUINE TRNA-RIBOSYLTRANSFERASE"/>
    <property type="match status" value="1"/>
</dbReference>
<sequence length="363" mass="40205">MKFDFKLQHHAETARAAQLTIGRQTLETPSLIMPAPALTVHDLAPAEVKRSQIKGLSIDESIISQNPGTETVRDLGGLHRFMAWDGLVIAKPGDFRHLPLVKKNHLTKDGVRFHDVKTGAVRLMTPQTVIESQTELQPDIMLMLSQTPSYYAPYDYVEKAVAINSTWAAAAVQKLTADSPALFGVMQGAGFAQLRKQSIEALAKMDFSGYVIGGLSDIDNDKEFDRVLKLSVDLLPADKARMVVDIQSSAQLVSALKNGIDLIETSLPTHWGRYGKALTAQGLLPIKKARFAADPQPLAEDCHCPVCEQYSRAYLRHLLHMDNSVGPRLISQHNLWYLRQLVSQARLAIMHDQPITAIFDNLI</sequence>
<evidence type="ECO:0000256" key="1">
    <source>
        <dbReference type="ARBA" id="ARBA00022694"/>
    </source>
</evidence>
<evidence type="ECO:0000313" key="4">
    <source>
        <dbReference type="EMBL" id="KRL26535.1"/>
    </source>
</evidence>
<dbReference type="NCBIfam" id="TIGR00449">
    <property type="entry name" value="tgt_general"/>
    <property type="match status" value="1"/>
</dbReference>
<keyword evidence="2" id="KW-0671">Queuosine biosynthesis</keyword>
<dbReference type="InterPro" id="IPR050076">
    <property type="entry name" value="ArchSynthase1/Queuine_TRR"/>
</dbReference>
<feature type="domain" description="tRNA-guanine(15) transglycosylase-like" evidence="3">
    <location>
        <begin position="13"/>
        <end position="353"/>
    </location>
</feature>
<dbReference type="SUPFAM" id="SSF51713">
    <property type="entry name" value="tRNA-guanine transglycosylase"/>
    <property type="match status" value="1"/>
</dbReference>
<dbReference type="InterPro" id="IPR002616">
    <property type="entry name" value="tRNA_ribo_trans-like"/>
</dbReference>
<protein>
    <recommendedName>
        <fullName evidence="3">tRNA-guanine(15) transglycosylase-like domain-containing protein</fullName>
    </recommendedName>
</protein>
<keyword evidence="1" id="KW-0819">tRNA processing</keyword>